<organism evidence="3 4">
    <name type="scientific">Promicromonospora vindobonensis</name>
    <dbReference type="NCBI Taxonomy" id="195748"/>
    <lineage>
        <taxon>Bacteria</taxon>
        <taxon>Bacillati</taxon>
        <taxon>Actinomycetota</taxon>
        <taxon>Actinomycetes</taxon>
        <taxon>Micrococcales</taxon>
        <taxon>Promicromonosporaceae</taxon>
        <taxon>Promicromonospora</taxon>
    </lineage>
</organism>
<dbReference type="Gene3D" id="3.30.420.10">
    <property type="entry name" value="Ribonuclease H-like superfamily/Ribonuclease H"/>
    <property type="match status" value="1"/>
</dbReference>
<dbReference type="Pfam" id="PF09299">
    <property type="entry name" value="Mu-transpos_C"/>
    <property type="match status" value="1"/>
</dbReference>
<dbReference type="RefSeq" id="WP_377183454.1">
    <property type="nucleotide sequence ID" value="NZ_JBHUOG010000001.1"/>
</dbReference>
<dbReference type="InterPro" id="IPR001584">
    <property type="entry name" value="Integrase_cat-core"/>
</dbReference>
<dbReference type="SUPFAM" id="SSF53098">
    <property type="entry name" value="Ribonuclease H-like"/>
    <property type="match status" value="2"/>
</dbReference>
<dbReference type="InterPro" id="IPR036397">
    <property type="entry name" value="RNaseH_sf"/>
</dbReference>
<comment type="caution">
    <text evidence="3">The sequence shown here is derived from an EMBL/GenBank/DDBJ whole genome shotgun (WGS) entry which is preliminary data.</text>
</comment>
<feature type="domain" description="Integrase catalytic" evidence="2">
    <location>
        <begin position="256"/>
        <end position="490"/>
    </location>
</feature>
<accession>A0ABW5VVW2</accession>
<evidence type="ECO:0000313" key="4">
    <source>
        <dbReference type="Proteomes" id="UP001597479"/>
    </source>
</evidence>
<evidence type="ECO:0000313" key="3">
    <source>
        <dbReference type="EMBL" id="MFD2794423.1"/>
    </source>
</evidence>
<feature type="compositionally biased region" description="Acidic residues" evidence="1">
    <location>
        <begin position="681"/>
        <end position="692"/>
    </location>
</feature>
<dbReference type="Proteomes" id="UP001597479">
    <property type="component" value="Unassembled WGS sequence"/>
</dbReference>
<dbReference type="PROSITE" id="PS50994">
    <property type="entry name" value="INTEGRASE"/>
    <property type="match status" value="1"/>
</dbReference>
<evidence type="ECO:0000259" key="2">
    <source>
        <dbReference type="PROSITE" id="PS50994"/>
    </source>
</evidence>
<feature type="region of interest" description="Disordered" evidence="1">
    <location>
        <begin position="662"/>
        <end position="692"/>
    </location>
</feature>
<sequence>MSAQGPTVMITVGTRLSRAGERFTVLGIEDQRLRLRGRDGRVLLVHTAALLAEPSTTIEGADTTSVQALGPVLENLTVAQRAQLDERLAHVRELLTGYTSGSASSAAEGEPRAPFDPALPLTDRYAAKSAESGVSVRTLKRWVAAFREIGPAGLLDGRGLRVSDPLGGVDERWLAMCRTVLAEHTDAARPTRNLLLQRVSARLAAEHGQGVVPEPGPGKARAVLGEITRGTNAFTGSTKGKRSIAGRPQGVYGRLRPTRPGEYLLLDTTPLDVFAMEPVTLRWVRVELTIAMDLYSRSITGLRLSPMSTKAVDAALVLFESLRPDSRARTGGGLLPYAGLPDMVVVPTTADDADDVDTGAVGLAGVAAETVVIDHGRVYLSNHLLGVCARLGISVQPARPLTPTDKAAVERFFRTVREQLLEALPGYTGPDVHSRGADPEGCTYFFIDELESILREWVAGIYHQRPHGGLADPLVPGLELSPAEMFAGGVSRTGRLRVPARADLVFDFLPVAWRTIQHYGIEVGGLRYNGPALTPYRNRTSSFTGPHTGKWPVRYDTDDVSQIYFQDPADHTWHALVWEHHTAVAAPFSAEALAYSRRLALSSGRHADARVALAELLERWDAGLVRHPAERRMAIRASQQRQARLAAAGPDPEVADLSTLHAITDPGPEDAAVTPAGGVGGDDDTDDELDVGDEEFYANAFEILT</sequence>
<evidence type="ECO:0000256" key="1">
    <source>
        <dbReference type="SAM" id="MobiDB-lite"/>
    </source>
</evidence>
<dbReference type="EMBL" id="JBHUOG010000001">
    <property type="protein sequence ID" value="MFD2794423.1"/>
    <property type="molecule type" value="Genomic_DNA"/>
</dbReference>
<protein>
    <submittedName>
        <fullName evidence="3">Mu transposase C-terminal domain-containing protein</fullName>
    </submittedName>
</protein>
<dbReference type="InterPro" id="IPR012337">
    <property type="entry name" value="RNaseH-like_sf"/>
</dbReference>
<dbReference type="InterPro" id="IPR015378">
    <property type="entry name" value="Transposase-like_Mu_C"/>
</dbReference>
<reference evidence="4" key="1">
    <citation type="journal article" date="2019" name="Int. J. Syst. Evol. Microbiol.">
        <title>The Global Catalogue of Microorganisms (GCM) 10K type strain sequencing project: providing services to taxonomists for standard genome sequencing and annotation.</title>
        <authorList>
            <consortium name="The Broad Institute Genomics Platform"/>
            <consortium name="The Broad Institute Genome Sequencing Center for Infectious Disease"/>
            <person name="Wu L."/>
            <person name="Ma J."/>
        </authorList>
    </citation>
    <scope>NUCLEOTIDE SEQUENCE [LARGE SCALE GENOMIC DNA]</scope>
    <source>
        <strain evidence="4">CCM 7044</strain>
    </source>
</reference>
<keyword evidence="4" id="KW-1185">Reference proteome</keyword>
<gene>
    <name evidence="3" type="ORF">ACFS27_12780</name>
</gene>
<name>A0ABW5VVW2_9MICO</name>
<proteinExistence type="predicted"/>